<evidence type="ECO:0000313" key="2">
    <source>
        <dbReference type="Proteomes" id="UP001057498"/>
    </source>
</evidence>
<dbReference type="Gene3D" id="1.10.10.10">
    <property type="entry name" value="Winged helix-like DNA-binding domain superfamily/Winged helix DNA-binding domain"/>
    <property type="match status" value="1"/>
</dbReference>
<dbReference type="RefSeq" id="WP_251970299.1">
    <property type="nucleotide sequence ID" value="NZ_AP025730.1"/>
</dbReference>
<dbReference type="Proteomes" id="UP001057498">
    <property type="component" value="Chromosome"/>
</dbReference>
<dbReference type="EMBL" id="AP025730">
    <property type="protein sequence ID" value="BDI07075.1"/>
    <property type="molecule type" value="Genomic_DNA"/>
</dbReference>
<dbReference type="InterPro" id="IPR036388">
    <property type="entry name" value="WH-like_DNA-bd_sf"/>
</dbReference>
<accession>A0ABM7YR82</accession>
<proteinExistence type="predicted"/>
<dbReference type="SUPFAM" id="SSF46894">
    <property type="entry name" value="C-terminal effector domain of the bipartite response regulators"/>
    <property type="match status" value="1"/>
</dbReference>
<evidence type="ECO:0000313" key="1">
    <source>
        <dbReference type="EMBL" id="BDI07075.1"/>
    </source>
</evidence>
<keyword evidence="2" id="KW-1185">Reference proteome</keyword>
<reference evidence="1" key="1">
    <citation type="submission" date="2022-04" db="EMBL/GenBank/DDBJ databases">
        <title>Whole genome sequence of Sphaerotilus sp. FB-5.</title>
        <authorList>
            <person name="Takeda M."/>
            <person name="Narihara S."/>
            <person name="Akimoto M."/>
            <person name="Akimoto R."/>
            <person name="Nishiyashiki S."/>
            <person name="Murakami T."/>
        </authorList>
    </citation>
    <scope>NUCLEOTIDE SEQUENCE</scope>
    <source>
        <strain evidence="1">FB-5</strain>
    </source>
</reference>
<protein>
    <submittedName>
        <fullName evidence="1">Uncharacterized protein</fullName>
    </submittedName>
</protein>
<dbReference type="InterPro" id="IPR016032">
    <property type="entry name" value="Sig_transdc_resp-reg_C-effctor"/>
</dbReference>
<gene>
    <name evidence="1" type="ORF">CATMQ487_40450</name>
</gene>
<sequence length="335" mass="37005">MQFRLATEDDFDACLQLLRANGRVSPSEATLQALPALWSAYLAQDRRRPKPFAVWEDAAADGTMVLHAFGVAVFVSDAVYADLLQSAGPSIADAYYGLVLDGAPGIALDTQAIARANAGQGLNLISPMYVQRYWDFQHPDTQRLLPLTAAAWYLNITGFNVRRMLSEYHGERAAQYICASGAQRVRSFAPPEGRPAESHAPIWFEHHRERMPPAGVFDSMSHWIKPPPPPRMRLTPAQQSIAFLALQGDTDQRIAARLQITTDAVKKAWRAIIAHASLSIPALRSGALVRDGLVEGEAAVRGTERRRIVIEFLRQHLEELRPWPRSRAGASNAGL</sequence>
<name>A0ABM7YR82_9BURK</name>
<organism evidence="1 2">
    <name type="scientific">Sphaerotilus microaerophilus</name>
    <dbReference type="NCBI Taxonomy" id="2914710"/>
    <lineage>
        <taxon>Bacteria</taxon>
        <taxon>Pseudomonadati</taxon>
        <taxon>Pseudomonadota</taxon>
        <taxon>Betaproteobacteria</taxon>
        <taxon>Burkholderiales</taxon>
        <taxon>Sphaerotilaceae</taxon>
        <taxon>Sphaerotilus</taxon>
    </lineage>
</organism>